<dbReference type="EMBL" id="LGTL01000020">
    <property type="protein sequence ID" value="KPA76476.1"/>
    <property type="molecule type" value="Genomic_DNA"/>
</dbReference>
<feature type="compositionally biased region" description="Polar residues" evidence="1">
    <location>
        <begin position="158"/>
        <end position="169"/>
    </location>
</feature>
<dbReference type="GeneID" id="26908072"/>
<reference evidence="2 3" key="1">
    <citation type="submission" date="2015-07" db="EMBL/GenBank/DDBJ databases">
        <title>High-quality genome of monoxenous trypanosomatid Leptomonas pyrrhocoris.</title>
        <authorList>
            <person name="Flegontov P."/>
            <person name="Butenko A."/>
            <person name="Firsov S."/>
            <person name="Vlcek C."/>
            <person name="Logacheva M.D."/>
            <person name="Field M."/>
            <person name="Filatov D."/>
            <person name="Flegontova O."/>
            <person name="Gerasimov E."/>
            <person name="Jackson A.P."/>
            <person name="Kelly S."/>
            <person name="Opperdoes F."/>
            <person name="O'Reilly A."/>
            <person name="Votypka J."/>
            <person name="Yurchenko V."/>
            <person name="Lukes J."/>
        </authorList>
    </citation>
    <scope>NUCLEOTIDE SEQUENCE [LARGE SCALE GENOMIC DNA]</scope>
    <source>
        <strain evidence="2">H10</strain>
    </source>
</reference>
<dbReference type="AlphaFoldDB" id="A0A0M9FV26"/>
<feature type="compositionally biased region" description="Low complexity" evidence="1">
    <location>
        <begin position="188"/>
        <end position="198"/>
    </location>
</feature>
<evidence type="ECO:0000256" key="1">
    <source>
        <dbReference type="SAM" id="MobiDB-lite"/>
    </source>
</evidence>
<gene>
    <name evidence="2" type="ORF">ABB37_07787</name>
</gene>
<organism evidence="2 3">
    <name type="scientific">Leptomonas pyrrhocoris</name>
    <name type="common">Firebug parasite</name>
    <dbReference type="NCBI Taxonomy" id="157538"/>
    <lineage>
        <taxon>Eukaryota</taxon>
        <taxon>Discoba</taxon>
        <taxon>Euglenozoa</taxon>
        <taxon>Kinetoplastea</taxon>
        <taxon>Metakinetoplastina</taxon>
        <taxon>Trypanosomatida</taxon>
        <taxon>Trypanosomatidae</taxon>
        <taxon>Leishmaniinae</taxon>
        <taxon>Leptomonas</taxon>
    </lineage>
</organism>
<feature type="region of interest" description="Disordered" evidence="1">
    <location>
        <begin position="155"/>
        <end position="259"/>
    </location>
</feature>
<evidence type="ECO:0000313" key="2">
    <source>
        <dbReference type="EMBL" id="KPA76476.1"/>
    </source>
</evidence>
<keyword evidence="3" id="KW-1185">Reference proteome</keyword>
<dbReference type="RefSeq" id="XP_015654915.1">
    <property type="nucleotide sequence ID" value="XM_015806551.1"/>
</dbReference>
<dbReference type="OrthoDB" id="267887at2759"/>
<proteinExistence type="predicted"/>
<evidence type="ECO:0000313" key="3">
    <source>
        <dbReference type="Proteomes" id="UP000037923"/>
    </source>
</evidence>
<feature type="compositionally biased region" description="Basic residues" evidence="1">
    <location>
        <begin position="238"/>
        <end position="250"/>
    </location>
</feature>
<accession>A0A0M9FV26</accession>
<dbReference type="VEuPathDB" id="TriTrypDB:LpyrH10_20_1100"/>
<feature type="region of interest" description="Disordered" evidence="1">
    <location>
        <begin position="104"/>
        <end position="130"/>
    </location>
</feature>
<dbReference type="Proteomes" id="UP000037923">
    <property type="component" value="Unassembled WGS sequence"/>
</dbReference>
<protein>
    <submittedName>
        <fullName evidence="2">Uncharacterized protein</fullName>
    </submittedName>
</protein>
<comment type="caution">
    <text evidence="2">The sequence shown here is derived from an EMBL/GenBank/DDBJ whole genome shotgun (WGS) entry which is preliminary data.</text>
</comment>
<feature type="compositionally biased region" description="Basic residues" evidence="1">
    <location>
        <begin position="105"/>
        <end position="118"/>
    </location>
</feature>
<sequence length="259" mass="27470">MLRRVAPRLMIFTTGGGTALRAEARPTTATPQPAADTEKSVGVYLPWTARPWEVTHCVHHSQWKFLDTVFSHLAALTPAELSERAREQGAGDVLCDLEEPASALRRQRARQARQRRRQEKAAPDTPTAAAGAYSGRADAVASLLPASLASAVASSVPHSTSWKKQSNPLAFSPGEAKGAPSLPPPPAAGLHISPAGDAPAPPAAEVRTASAPQDVAAVTTDGDGDAARNDRLDSTSTSRKKKSKRQKRSKRSVDVIHYV</sequence>
<name>A0A0M9FV26_LEPPY</name>